<reference evidence="3 4" key="1">
    <citation type="submission" date="2016-02" db="EMBL/GenBank/DDBJ databases">
        <authorList>
            <person name="Teng J.L."/>
            <person name="Tang Y."/>
            <person name="Huang Y."/>
            <person name="Guo F."/>
            <person name="Wei W."/>
            <person name="Chen J.H."/>
            <person name="Wong S.Y."/>
            <person name="Lau S.K."/>
            <person name="Woo P.C."/>
        </authorList>
    </citation>
    <scope>NUCLEOTIDE SEQUENCE [LARGE SCALE GENOMIC DNA]</scope>
    <source>
        <strain evidence="3 4">JCM 13375</strain>
    </source>
</reference>
<evidence type="ECO:0000259" key="2">
    <source>
        <dbReference type="Pfam" id="PF00561"/>
    </source>
</evidence>
<proteinExistence type="predicted"/>
<sequence length="277" mass="30392">MTEHLSIPTAAGSFDAIAAGPEDGRPVLLLHGFPEASIEWRFSVAVLGERGFRAVAPDQRGYSPDVRPERPAEYGITSLIEDVIAIADALGWARFDLVGHDWGGAVAWWTAAEHPDRLRSLTVVSTPHPAALAAAMRTDEDQANRSRYMTEWRTTPATEKAMLADDARALRQVFGRDVPRDAVDEYVQRLQEPGAMTAALNWYRAGRPPAAIGTVETPALYVWSTEDAAFGDVAAFGTREHCTGPYRFEMLEDVSHWAPEQAPEAITTLILEHLDAT</sequence>
<dbReference type="Pfam" id="PF00561">
    <property type="entry name" value="Abhydrolase_1"/>
    <property type="match status" value="1"/>
</dbReference>
<dbReference type="InterPro" id="IPR000639">
    <property type="entry name" value="Epox_hydrolase-like"/>
</dbReference>
<keyword evidence="4" id="KW-1185">Reference proteome</keyword>
<accession>A0A137ZCI2</accession>
<evidence type="ECO:0000313" key="3">
    <source>
        <dbReference type="EMBL" id="KXO95898.1"/>
    </source>
</evidence>
<feature type="domain" description="AB hydrolase-1" evidence="2">
    <location>
        <begin position="26"/>
        <end position="259"/>
    </location>
</feature>
<dbReference type="InterPro" id="IPR029058">
    <property type="entry name" value="AB_hydrolase_fold"/>
</dbReference>
<dbReference type="PRINTS" id="PR00412">
    <property type="entry name" value="EPOXHYDRLASE"/>
</dbReference>
<evidence type="ECO:0000313" key="4">
    <source>
        <dbReference type="Proteomes" id="UP000070409"/>
    </source>
</evidence>
<dbReference type="Proteomes" id="UP000070409">
    <property type="component" value="Unassembled WGS sequence"/>
</dbReference>
<dbReference type="RefSeq" id="WP_068746284.1">
    <property type="nucleotide sequence ID" value="NZ_LSRE01000023.1"/>
</dbReference>
<dbReference type="EMBL" id="LSRE01000023">
    <property type="protein sequence ID" value="KXO95898.1"/>
    <property type="molecule type" value="Genomic_DNA"/>
</dbReference>
<dbReference type="SUPFAM" id="SSF53474">
    <property type="entry name" value="alpha/beta-Hydrolases"/>
    <property type="match status" value="1"/>
</dbReference>
<evidence type="ECO:0000256" key="1">
    <source>
        <dbReference type="ARBA" id="ARBA00022801"/>
    </source>
</evidence>
<name>A0A137ZCI2_9ACTN</name>
<dbReference type="PRINTS" id="PR00111">
    <property type="entry name" value="ABHYDROLASE"/>
</dbReference>
<dbReference type="PANTHER" id="PTHR43329">
    <property type="entry name" value="EPOXIDE HYDROLASE"/>
    <property type="match status" value="1"/>
</dbReference>
<gene>
    <name evidence="3" type="ORF">AXK61_04400</name>
</gene>
<protein>
    <submittedName>
        <fullName evidence="3">Haloalkane dehalogenase</fullName>
    </submittedName>
</protein>
<dbReference type="InterPro" id="IPR000073">
    <property type="entry name" value="AB_hydrolase_1"/>
</dbReference>
<dbReference type="Gene3D" id="3.40.50.1820">
    <property type="entry name" value="alpha/beta hydrolase"/>
    <property type="match status" value="1"/>
</dbReference>
<organism evidence="3 4">
    <name type="scientific">Tsukamurella pseudospumae</name>
    <dbReference type="NCBI Taxonomy" id="239498"/>
    <lineage>
        <taxon>Bacteria</taxon>
        <taxon>Bacillati</taxon>
        <taxon>Actinomycetota</taxon>
        <taxon>Actinomycetes</taxon>
        <taxon>Mycobacteriales</taxon>
        <taxon>Tsukamurellaceae</taxon>
        <taxon>Tsukamurella</taxon>
    </lineage>
</organism>
<comment type="caution">
    <text evidence="3">The sequence shown here is derived from an EMBL/GenBank/DDBJ whole genome shotgun (WGS) entry which is preliminary data.</text>
</comment>
<keyword evidence="1" id="KW-0378">Hydrolase</keyword>